<keyword evidence="3" id="KW-0328">Glycosyltransferase</keyword>
<dbReference type="Pfam" id="PF00912">
    <property type="entry name" value="Transgly"/>
    <property type="match status" value="1"/>
</dbReference>
<feature type="domain" description="Penicillin-binding protein transpeptidase" evidence="9">
    <location>
        <begin position="306"/>
        <end position="551"/>
    </location>
</feature>
<dbReference type="AlphaFoldDB" id="A0A644YC96"/>
<organism evidence="12">
    <name type="scientific">bioreactor metagenome</name>
    <dbReference type="NCBI Taxonomy" id="1076179"/>
    <lineage>
        <taxon>unclassified sequences</taxon>
        <taxon>metagenomes</taxon>
        <taxon>ecological metagenomes</taxon>
    </lineage>
</organism>
<proteinExistence type="predicted"/>
<evidence type="ECO:0000256" key="3">
    <source>
        <dbReference type="ARBA" id="ARBA00022676"/>
    </source>
</evidence>
<name>A0A644YC96_9ZZZZ</name>
<dbReference type="InterPro" id="IPR023346">
    <property type="entry name" value="Lysozyme-like_dom_sf"/>
</dbReference>
<accession>A0A644YC96</accession>
<evidence type="ECO:0000256" key="8">
    <source>
        <dbReference type="ARBA" id="ARBA00049902"/>
    </source>
</evidence>
<comment type="catalytic activity">
    <reaction evidence="8">
        <text>[GlcNAc-(1-&gt;4)-Mur2Ac(oyl-L-Ala-gamma-D-Glu-L-Lys-D-Ala-D-Ala)](n)-di-trans,octa-cis-undecaprenyl diphosphate + beta-D-GlcNAc-(1-&gt;4)-Mur2Ac(oyl-L-Ala-gamma-D-Glu-L-Lys-D-Ala-D-Ala)-di-trans,octa-cis-undecaprenyl diphosphate = [GlcNAc-(1-&gt;4)-Mur2Ac(oyl-L-Ala-gamma-D-Glu-L-Lys-D-Ala-D-Ala)](n+1)-di-trans,octa-cis-undecaprenyl diphosphate + di-trans,octa-cis-undecaprenyl diphosphate + H(+)</text>
        <dbReference type="Rhea" id="RHEA:23708"/>
        <dbReference type="Rhea" id="RHEA-COMP:9602"/>
        <dbReference type="Rhea" id="RHEA-COMP:9603"/>
        <dbReference type="ChEBI" id="CHEBI:15378"/>
        <dbReference type="ChEBI" id="CHEBI:58405"/>
        <dbReference type="ChEBI" id="CHEBI:60033"/>
        <dbReference type="ChEBI" id="CHEBI:78435"/>
        <dbReference type="EC" id="2.4.99.28"/>
    </reaction>
</comment>
<evidence type="ECO:0000313" key="12">
    <source>
        <dbReference type="EMBL" id="MPM26186.1"/>
    </source>
</evidence>
<keyword evidence="6" id="KW-0511">Multifunctional enzyme</keyword>
<dbReference type="GO" id="GO:0008658">
    <property type="term" value="F:penicillin binding"/>
    <property type="evidence" value="ECO:0007669"/>
    <property type="project" value="InterPro"/>
</dbReference>
<dbReference type="GO" id="GO:0009252">
    <property type="term" value="P:peptidoglycan biosynthetic process"/>
    <property type="evidence" value="ECO:0007669"/>
    <property type="project" value="InterPro"/>
</dbReference>
<dbReference type="EMBL" id="VSSQ01004670">
    <property type="protein sequence ID" value="MPM26186.1"/>
    <property type="molecule type" value="Genomic_DNA"/>
</dbReference>
<evidence type="ECO:0000256" key="1">
    <source>
        <dbReference type="ARBA" id="ARBA00022645"/>
    </source>
</evidence>
<dbReference type="NCBIfam" id="TIGR02073">
    <property type="entry name" value="PBP_1c"/>
    <property type="match status" value="1"/>
</dbReference>
<sequence length="780" mass="87015">MGRGKMIDKFLSLKRWEKATLIIGFILMMGYAFSLPDPLFDASYSTLVSDRNGELLGARIASDGQWRFPPTDSIPDKYKTCLMAFEDRYFRYHPGVNPLSLGRAMVQNIKAGRVVSGGSTLTMQTVRLMRKNKRTYFEKFIEIILATRLELSYSKKRIIALYASHAPMGGNVVGIDAAAWRYFGHGARSLSWAESATLAVLPNSPSLMHFGRNRDALLTKRNRLLQKLLDNGTISETDYRLATAEPLPENPHSLPQIAPHLVTRLYLSQPGTHVQSTIDKSLQLQADNVLERWNTEFSQNHILNLAALIVDLEKNEVISYIGNVNFGKQQSGNQVDIIQSSRSTGSILKPFLYCAMLQEGALLPGELLPDIPINVGGFSPKNFSLQYDGAVHANEALARSLNVPSVVSLRRYGVPKFYDFLKKAGLTTLNRPADYYGLSLILGGAEGTLWEVANAYADMANAVRTVAPRKEEFSLVHEGQDYRGGRVNAFTDAGAAWLTLEALTNVNRPEEIDWQFIPSMRRVAWKTGTSFGFRDAWAVGVTPKYLVAVWTGNASGEGRPGLTGARTSARVMFDLFNLLPPTSWFETPYNHLTEVVVCRESGCLVGLHCPPSSADTVFAPAKAVQGSVCNYHQRVHVSEDERYRVYEHCAVGRGIRPVSWFVLPPSWEWYYKQQHPTYRSLPPFSPECSDGASGEVMQFIYPYPNSVIKITRQLDGSRGKAVFELAHRNPSARVFWHLDNEYLGETADVHQMELSPESGAHGLTVVDEMGNSLTIRFKVE</sequence>
<dbReference type="InterPro" id="IPR009647">
    <property type="entry name" value="PBP_C"/>
</dbReference>
<keyword evidence="5" id="KW-0378">Hydrolase</keyword>
<feature type="domain" description="Penicillin-binding C-terminal" evidence="11">
    <location>
        <begin position="690"/>
        <end position="777"/>
    </location>
</feature>
<keyword evidence="4" id="KW-0808">Transferase</keyword>
<evidence type="ECO:0000256" key="5">
    <source>
        <dbReference type="ARBA" id="ARBA00022801"/>
    </source>
</evidence>
<evidence type="ECO:0000256" key="6">
    <source>
        <dbReference type="ARBA" id="ARBA00023268"/>
    </source>
</evidence>
<evidence type="ECO:0000256" key="4">
    <source>
        <dbReference type="ARBA" id="ARBA00022679"/>
    </source>
</evidence>
<gene>
    <name evidence="12" type="primary">pbpC_4</name>
    <name evidence="12" type="ORF">SDC9_72687</name>
</gene>
<protein>
    <recommendedName>
        <fullName evidence="7">peptidoglycan glycosyltransferase</fullName>
        <ecNumber evidence="7">2.4.99.28</ecNumber>
    </recommendedName>
</protein>
<dbReference type="PANTHER" id="PTHR32282">
    <property type="entry name" value="BINDING PROTEIN TRANSPEPTIDASE, PUTATIVE-RELATED"/>
    <property type="match status" value="1"/>
</dbReference>
<dbReference type="Gene3D" id="3.40.710.10">
    <property type="entry name" value="DD-peptidase/beta-lactamase superfamily"/>
    <property type="match status" value="1"/>
</dbReference>
<dbReference type="GO" id="GO:0004180">
    <property type="term" value="F:carboxypeptidase activity"/>
    <property type="evidence" value="ECO:0007669"/>
    <property type="project" value="UniProtKB-KW"/>
</dbReference>
<dbReference type="InterPro" id="IPR011815">
    <property type="entry name" value="PBP_1c"/>
</dbReference>
<evidence type="ECO:0000259" key="9">
    <source>
        <dbReference type="Pfam" id="PF00905"/>
    </source>
</evidence>
<evidence type="ECO:0000259" key="10">
    <source>
        <dbReference type="Pfam" id="PF00912"/>
    </source>
</evidence>
<dbReference type="Pfam" id="PF06832">
    <property type="entry name" value="BiPBP_C"/>
    <property type="match status" value="1"/>
</dbReference>
<feature type="domain" description="Glycosyl transferase family 51" evidence="10">
    <location>
        <begin position="65"/>
        <end position="228"/>
    </location>
</feature>
<comment type="caution">
    <text evidence="12">The sequence shown here is derived from an EMBL/GenBank/DDBJ whole genome shotgun (WGS) entry which is preliminary data.</text>
</comment>
<keyword evidence="1" id="KW-0121">Carboxypeptidase</keyword>
<dbReference type="SUPFAM" id="SSF53955">
    <property type="entry name" value="Lysozyme-like"/>
    <property type="match status" value="1"/>
</dbReference>
<evidence type="ECO:0000259" key="11">
    <source>
        <dbReference type="Pfam" id="PF06832"/>
    </source>
</evidence>
<dbReference type="GO" id="GO:0006508">
    <property type="term" value="P:proteolysis"/>
    <property type="evidence" value="ECO:0007669"/>
    <property type="project" value="UniProtKB-KW"/>
</dbReference>
<dbReference type="GO" id="GO:0030288">
    <property type="term" value="C:outer membrane-bounded periplasmic space"/>
    <property type="evidence" value="ECO:0007669"/>
    <property type="project" value="TreeGrafter"/>
</dbReference>
<dbReference type="Pfam" id="PF00905">
    <property type="entry name" value="Transpeptidase"/>
    <property type="match status" value="1"/>
</dbReference>
<evidence type="ECO:0000256" key="2">
    <source>
        <dbReference type="ARBA" id="ARBA00022670"/>
    </source>
</evidence>
<dbReference type="InterPro" id="IPR012338">
    <property type="entry name" value="Beta-lactam/transpept-like"/>
</dbReference>
<dbReference type="SUPFAM" id="SSF56601">
    <property type="entry name" value="beta-lactamase/transpeptidase-like"/>
    <property type="match status" value="1"/>
</dbReference>
<evidence type="ECO:0000256" key="7">
    <source>
        <dbReference type="ARBA" id="ARBA00044770"/>
    </source>
</evidence>
<keyword evidence="2" id="KW-0645">Protease</keyword>
<dbReference type="GO" id="GO:0008955">
    <property type="term" value="F:peptidoglycan glycosyltransferase activity"/>
    <property type="evidence" value="ECO:0007669"/>
    <property type="project" value="UniProtKB-EC"/>
</dbReference>
<dbReference type="InterPro" id="IPR036950">
    <property type="entry name" value="PBP_transglycosylase"/>
</dbReference>
<dbReference type="PANTHER" id="PTHR32282:SF15">
    <property type="entry name" value="PENICILLIN-BINDING PROTEIN 1C"/>
    <property type="match status" value="1"/>
</dbReference>
<dbReference type="EC" id="2.4.99.28" evidence="7"/>
<reference evidence="12" key="1">
    <citation type="submission" date="2019-08" db="EMBL/GenBank/DDBJ databases">
        <authorList>
            <person name="Kucharzyk K."/>
            <person name="Murdoch R.W."/>
            <person name="Higgins S."/>
            <person name="Loffler F."/>
        </authorList>
    </citation>
    <scope>NUCLEOTIDE SEQUENCE</scope>
</reference>
<dbReference type="InterPro" id="IPR001264">
    <property type="entry name" value="Glyco_trans_51"/>
</dbReference>
<dbReference type="Gene3D" id="1.10.3810.10">
    <property type="entry name" value="Biosynthetic peptidoglycan transglycosylase-like"/>
    <property type="match status" value="1"/>
</dbReference>
<dbReference type="InterPro" id="IPR001460">
    <property type="entry name" value="PCN-bd_Tpept"/>
</dbReference>
<dbReference type="InterPro" id="IPR050396">
    <property type="entry name" value="Glycosyltr_51/Transpeptidase"/>
</dbReference>